<reference evidence="7" key="1">
    <citation type="submission" date="2019-03" db="EMBL/GenBank/DDBJ databases">
        <title>Genome sequencing and reference-guided assembly of Black Bengal Goat (Capra hircus).</title>
        <authorList>
            <person name="Siddiki A.Z."/>
            <person name="Baten A."/>
            <person name="Billah M."/>
            <person name="Alam M.A.U."/>
            <person name="Shawrob K.S.M."/>
            <person name="Saha S."/>
            <person name="Chowdhury M."/>
            <person name="Rahman A.H."/>
            <person name="Stear M."/>
            <person name="Miah G."/>
            <person name="Das G.B."/>
            <person name="Hossain M.M."/>
            <person name="Kumkum M."/>
            <person name="Islam M.S."/>
            <person name="Mollah A.M."/>
            <person name="Ahsan A."/>
            <person name="Tusar F."/>
            <person name="Khan M.K.I."/>
        </authorList>
    </citation>
    <scope>NUCLEOTIDE SEQUENCE [LARGE SCALE GENOMIC DNA]</scope>
</reference>
<dbReference type="GO" id="GO:0000124">
    <property type="term" value="C:SAGA complex"/>
    <property type="evidence" value="ECO:0007669"/>
    <property type="project" value="TreeGrafter"/>
</dbReference>
<dbReference type="Ensembl" id="ENSCHIT00010041907.1">
    <property type="protein sequence ID" value="ENSCHIP00010029732.1"/>
    <property type="gene ID" value="ENSCHIG00010022024.1"/>
</dbReference>
<dbReference type="Pfam" id="PF03540">
    <property type="entry name" value="TAF10"/>
    <property type="match status" value="1"/>
</dbReference>
<dbReference type="PRINTS" id="PR01443">
    <property type="entry name" value="TFIID30KDSUB"/>
</dbReference>
<organism evidence="7">
    <name type="scientific">Capra hircus</name>
    <name type="common">Goat</name>
    <dbReference type="NCBI Taxonomy" id="9925"/>
    <lineage>
        <taxon>Eukaryota</taxon>
        <taxon>Metazoa</taxon>
        <taxon>Chordata</taxon>
        <taxon>Craniata</taxon>
        <taxon>Vertebrata</taxon>
        <taxon>Euteleostomi</taxon>
        <taxon>Mammalia</taxon>
        <taxon>Eutheria</taxon>
        <taxon>Laurasiatheria</taxon>
        <taxon>Artiodactyla</taxon>
        <taxon>Ruminantia</taxon>
        <taxon>Pecora</taxon>
        <taxon>Bovidae</taxon>
        <taxon>Caprinae</taxon>
        <taxon>Capra</taxon>
    </lineage>
</organism>
<accession>A0A8C2RIT9</accession>
<dbReference type="GO" id="GO:0005669">
    <property type="term" value="C:transcription factor TFIID complex"/>
    <property type="evidence" value="ECO:0007669"/>
    <property type="project" value="TreeGrafter"/>
</dbReference>
<keyword evidence="4" id="KW-0539">Nucleus</keyword>
<evidence type="ECO:0008006" key="8">
    <source>
        <dbReference type="Google" id="ProtNLM"/>
    </source>
</evidence>
<dbReference type="GO" id="GO:0016251">
    <property type="term" value="F:RNA polymerase II general transcription initiation factor activity"/>
    <property type="evidence" value="ECO:0007669"/>
    <property type="project" value="TreeGrafter"/>
</dbReference>
<dbReference type="AlphaFoldDB" id="A0A8C2RIT9"/>
<keyword evidence="2" id="KW-0805">Transcription regulation</keyword>
<dbReference type="CDD" id="cd07982">
    <property type="entry name" value="HFD_TAF10"/>
    <property type="match status" value="1"/>
</dbReference>
<comment type="similarity">
    <text evidence="5">Belongs to the TAF10 family.</text>
</comment>
<name>A0A8C2RIT9_CAPHI</name>
<evidence type="ECO:0000313" key="7">
    <source>
        <dbReference type="Ensembl" id="ENSCHIP00010029732.1"/>
    </source>
</evidence>
<dbReference type="GO" id="GO:0006367">
    <property type="term" value="P:transcription initiation at RNA polymerase II promoter"/>
    <property type="evidence" value="ECO:0007669"/>
    <property type="project" value="TreeGrafter"/>
</dbReference>
<comment type="subcellular location">
    <subcellularLocation>
        <location evidence="1">Nucleus</location>
    </subcellularLocation>
</comment>
<evidence type="ECO:0000256" key="6">
    <source>
        <dbReference type="SAM" id="MobiDB-lite"/>
    </source>
</evidence>
<reference evidence="7" key="2">
    <citation type="submission" date="2025-08" db="UniProtKB">
        <authorList>
            <consortium name="Ensembl"/>
        </authorList>
    </citation>
    <scope>IDENTIFICATION</scope>
</reference>
<evidence type="ECO:0000256" key="2">
    <source>
        <dbReference type="ARBA" id="ARBA00023015"/>
    </source>
</evidence>
<protein>
    <recommendedName>
        <fullName evidence="8">Transcription initiation factor TFIID subunit 10</fullName>
    </recommendedName>
</protein>
<proteinExistence type="inferred from homology"/>
<evidence type="ECO:0000256" key="3">
    <source>
        <dbReference type="ARBA" id="ARBA00023163"/>
    </source>
</evidence>
<keyword evidence="3" id="KW-0804">Transcription</keyword>
<feature type="region of interest" description="Disordered" evidence="6">
    <location>
        <begin position="85"/>
        <end position="106"/>
    </location>
</feature>
<dbReference type="InterPro" id="IPR003923">
    <property type="entry name" value="TAF10"/>
</dbReference>
<sequence>MPFHTTDLSIHGFWYTWVGDGSGGSPGTNPTNPSPPIRTVDCTSLPICSSTVSAVRLPSLWAAGGERGYSTPLQTLKRLDKELRKDADRQATNTPVTTGGAAPPEGAMSNGVYVLPSAANGEVKPVVSSTPLVDFLMQLEDYTPTIPDAVTGYYLNRAGFEASDPRIIRLISLAAQKFISDIANDALQHCKMKGTASGSSRSKSKDRKYTLTMEDLTPALSEYGINVKKPHYFT</sequence>
<dbReference type="GO" id="GO:1990841">
    <property type="term" value="F:promoter-specific chromatin binding"/>
    <property type="evidence" value="ECO:0007669"/>
    <property type="project" value="TreeGrafter"/>
</dbReference>
<evidence type="ECO:0000256" key="4">
    <source>
        <dbReference type="ARBA" id="ARBA00023242"/>
    </source>
</evidence>
<evidence type="ECO:0000256" key="5">
    <source>
        <dbReference type="ARBA" id="ARBA00025730"/>
    </source>
</evidence>
<dbReference type="PANTHER" id="PTHR21242">
    <property type="entry name" value="TRANSCRIPTION INITIATION FACTOR TFIID SUBUNIT 10"/>
    <property type="match status" value="1"/>
</dbReference>
<dbReference type="PANTHER" id="PTHR21242:SF0">
    <property type="entry name" value="TRANSCRIPTION INITIATION FACTOR TFIID SUBUNIT 10"/>
    <property type="match status" value="1"/>
</dbReference>
<evidence type="ECO:0000256" key="1">
    <source>
        <dbReference type="ARBA" id="ARBA00004123"/>
    </source>
</evidence>